<dbReference type="GO" id="GO:0008897">
    <property type="term" value="F:holo-[acyl-carrier-protein] synthase activity"/>
    <property type="evidence" value="ECO:0007669"/>
    <property type="project" value="UniProtKB-UniRule"/>
</dbReference>
<dbReference type="InterPro" id="IPR004568">
    <property type="entry name" value="Ppantetheine-prot_Trfase_dom"/>
</dbReference>
<comment type="function">
    <text evidence="8">Transfers the 4'-phosphopantetheine moiety from coenzyme A to a Ser of acyl-carrier-protein.</text>
</comment>
<evidence type="ECO:0000256" key="8">
    <source>
        <dbReference type="HAMAP-Rule" id="MF_00101"/>
    </source>
</evidence>
<evidence type="ECO:0000313" key="11">
    <source>
        <dbReference type="Proteomes" id="UP001153387"/>
    </source>
</evidence>
<keyword evidence="3 8" id="KW-0479">Metal-binding</keyword>
<reference evidence="10 11" key="1">
    <citation type="submission" date="2022-10" db="EMBL/GenBank/DDBJ databases">
        <title>Comparative genomic analysis of Cohnella hashimotonis sp. nov., isolated from the International Space Station.</title>
        <authorList>
            <person name="Simpson A."/>
            <person name="Venkateswaran K."/>
        </authorList>
    </citation>
    <scope>NUCLEOTIDE SEQUENCE [LARGE SCALE GENOMIC DNA]</scope>
    <source>
        <strain evidence="10 11">DSM 18997</strain>
    </source>
</reference>
<dbReference type="NCBIfam" id="TIGR00516">
    <property type="entry name" value="acpS"/>
    <property type="match status" value="1"/>
</dbReference>
<dbReference type="GO" id="GO:0000287">
    <property type="term" value="F:magnesium ion binding"/>
    <property type="evidence" value="ECO:0007669"/>
    <property type="project" value="UniProtKB-UniRule"/>
</dbReference>
<evidence type="ECO:0000256" key="4">
    <source>
        <dbReference type="ARBA" id="ARBA00022832"/>
    </source>
</evidence>
<keyword evidence="11" id="KW-1185">Reference proteome</keyword>
<dbReference type="EMBL" id="JAPDHZ010000003">
    <property type="protein sequence ID" value="MDG0792584.1"/>
    <property type="molecule type" value="Genomic_DNA"/>
</dbReference>
<comment type="catalytic activity">
    <reaction evidence="8">
        <text>apo-[ACP] + CoA = holo-[ACP] + adenosine 3',5'-bisphosphate + H(+)</text>
        <dbReference type="Rhea" id="RHEA:12068"/>
        <dbReference type="Rhea" id="RHEA-COMP:9685"/>
        <dbReference type="Rhea" id="RHEA-COMP:9690"/>
        <dbReference type="ChEBI" id="CHEBI:15378"/>
        <dbReference type="ChEBI" id="CHEBI:29999"/>
        <dbReference type="ChEBI" id="CHEBI:57287"/>
        <dbReference type="ChEBI" id="CHEBI:58343"/>
        <dbReference type="ChEBI" id="CHEBI:64479"/>
        <dbReference type="EC" id="2.7.8.7"/>
    </reaction>
</comment>
<keyword evidence="4 8" id="KW-0276">Fatty acid metabolism</keyword>
<keyword evidence="8" id="KW-0963">Cytoplasm</keyword>
<dbReference type="Proteomes" id="UP001153387">
    <property type="component" value="Unassembled WGS sequence"/>
</dbReference>
<dbReference type="NCBIfam" id="TIGR00556">
    <property type="entry name" value="pantethn_trn"/>
    <property type="match status" value="1"/>
</dbReference>
<dbReference type="SUPFAM" id="SSF56214">
    <property type="entry name" value="4'-phosphopantetheinyl transferase"/>
    <property type="match status" value="1"/>
</dbReference>
<gene>
    <name evidence="8 10" type="primary">acpS</name>
    <name evidence="10" type="ORF">OMP38_18150</name>
</gene>
<keyword evidence="6 8" id="KW-0443">Lipid metabolism</keyword>
<evidence type="ECO:0000256" key="7">
    <source>
        <dbReference type="ARBA" id="ARBA00023160"/>
    </source>
</evidence>
<evidence type="ECO:0000313" key="10">
    <source>
        <dbReference type="EMBL" id="MDG0792584.1"/>
    </source>
</evidence>
<keyword evidence="5 8" id="KW-0460">Magnesium</keyword>
<dbReference type="InterPro" id="IPR008278">
    <property type="entry name" value="4-PPantetheinyl_Trfase_dom"/>
</dbReference>
<evidence type="ECO:0000256" key="2">
    <source>
        <dbReference type="ARBA" id="ARBA00022679"/>
    </source>
</evidence>
<comment type="similarity">
    <text evidence="8">Belongs to the P-Pant transferase superfamily. AcpS family.</text>
</comment>
<evidence type="ECO:0000256" key="1">
    <source>
        <dbReference type="ARBA" id="ARBA00022516"/>
    </source>
</evidence>
<dbReference type="GO" id="GO:0006633">
    <property type="term" value="P:fatty acid biosynthetic process"/>
    <property type="evidence" value="ECO:0007669"/>
    <property type="project" value="UniProtKB-UniRule"/>
</dbReference>
<dbReference type="Gene3D" id="3.90.470.20">
    <property type="entry name" value="4'-phosphopantetheinyl transferase domain"/>
    <property type="match status" value="1"/>
</dbReference>
<dbReference type="RefSeq" id="WP_277566367.1">
    <property type="nucleotide sequence ID" value="NZ_JAPDHZ010000003.1"/>
</dbReference>
<evidence type="ECO:0000256" key="3">
    <source>
        <dbReference type="ARBA" id="ARBA00022723"/>
    </source>
</evidence>
<keyword evidence="2 8" id="KW-0808">Transferase</keyword>
<protein>
    <recommendedName>
        <fullName evidence="8">Holo-[acyl-carrier-protein] synthase</fullName>
        <shortName evidence="8">Holo-ACP synthase</shortName>
        <ecNumber evidence="8">2.7.8.7</ecNumber>
    </recommendedName>
    <alternativeName>
        <fullName evidence="8">4'-phosphopantetheinyl transferase AcpS</fullName>
    </alternativeName>
</protein>
<evidence type="ECO:0000259" key="9">
    <source>
        <dbReference type="Pfam" id="PF01648"/>
    </source>
</evidence>
<feature type="binding site" evidence="8">
    <location>
        <position position="60"/>
    </location>
    <ligand>
        <name>Mg(2+)</name>
        <dbReference type="ChEBI" id="CHEBI:18420"/>
    </ligand>
</feature>
<accession>A0A9X4KHZ8</accession>
<comment type="cofactor">
    <cofactor evidence="8">
        <name>Mg(2+)</name>
        <dbReference type="ChEBI" id="CHEBI:18420"/>
    </cofactor>
</comment>
<name>A0A9X4KHZ8_9BACL</name>
<feature type="binding site" evidence="8">
    <location>
        <position position="8"/>
    </location>
    <ligand>
        <name>Mg(2+)</name>
        <dbReference type="ChEBI" id="CHEBI:18420"/>
    </ligand>
</feature>
<dbReference type="InterPro" id="IPR037143">
    <property type="entry name" value="4-PPantetheinyl_Trfase_dom_sf"/>
</dbReference>
<feature type="domain" description="4'-phosphopantetheinyl transferase" evidence="9">
    <location>
        <begin position="4"/>
        <end position="98"/>
    </location>
</feature>
<comment type="subcellular location">
    <subcellularLocation>
        <location evidence="8">Cytoplasm</location>
    </subcellularLocation>
</comment>
<evidence type="ECO:0000256" key="6">
    <source>
        <dbReference type="ARBA" id="ARBA00023098"/>
    </source>
</evidence>
<comment type="caution">
    <text evidence="10">The sequence shown here is derived from an EMBL/GenBank/DDBJ whole genome shotgun (WGS) entry which is preliminary data.</text>
</comment>
<keyword evidence="7 8" id="KW-0275">Fatty acid biosynthesis</keyword>
<sequence>MIEGIGIDVVEMERMAKLLAGDTGGRFAARVLTNGELERYAQMQPRRAVEFAAGRFAAKEAVVKALGCGIGSCVGFRDIEVLPDERGRPSCRLSPEAWSRLGMAETAYRVHVAITHERRLAAATATLERIE</sequence>
<dbReference type="GO" id="GO:0005737">
    <property type="term" value="C:cytoplasm"/>
    <property type="evidence" value="ECO:0007669"/>
    <property type="project" value="UniProtKB-SubCell"/>
</dbReference>
<proteinExistence type="inferred from homology"/>
<dbReference type="AlphaFoldDB" id="A0A9X4KHZ8"/>
<dbReference type="InterPro" id="IPR002582">
    <property type="entry name" value="ACPS"/>
</dbReference>
<dbReference type="EC" id="2.7.8.7" evidence="8"/>
<dbReference type="HAMAP" id="MF_00101">
    <property type="entry name" value="AcpS"/>
    <property type="match status" value="1"/>
</dbReference>
<dbReference type="Pfam" id="PF01648">
    <property type="entry name" value="ACPS"/>
    <property type="match status" value="1"/>
</dbReference>
<organism evidence="10 11">
    <name type="scientific">Cohnella ginsengisoli</name>
    <dbReference type="NCBI Taxonomy" id="425004"/>
    <lineage>
        <taxon>Bacteria</taxon>
        <taxon>Bacillati</taxon>
        <taxon>Bacillota</taxon>
        <taxon>Bacilli</taxon>
        <taxon>Bacillales</taxon>
        <taxon>Paenibacillaceae</taxon>
        <taxon>Cohnella</taxon>
    </lineage>
</organism>
<keyword evidence="1 8" id="KW-0444">Lipid biosynthesis</keyword>
<evidence type="ECO:0000256" key="5">
    <source>
        <dbReference type="ARBA" id="ARBA00022842"/>
    </source>
</evidence>